<gene>
    <name evidence="2" type="ORF">B0T16DRAFT_454269</name>
</gene>
<sequence>MDSVDTFLRTGSFRTSRSRSPQPNRIYDRPAPEAQSYKSDARSSRPSGRSHHARPPPPSVEDEVQSLAREYSASITPSQSEDEPKNRGEIDQFPLMVEVFDENPERRFVIVTNSETGTDDDAGDAARSDQKLSPTKSEYDDNTCRQYVLVTPEEKAKESVKAPGLSKRKSHRDLPRLETEPQSPQDSTIRRSNSSRRNREKAVVDQPIRDSARPNDDVFLSPVVTHITGGRERAYLDLSKSPGGGRGHSRDNSRSMRNDDRGSTKTDDRRSTRNDDRDSTRSSTSPSLSRRRLSSTAAARSYINPMDGYGHGNADAIIAFMSPGGEQPPRKGSRDLNSPVMPYWQPGPLDPEKKKTPVDQQIITFKRCWEDTQQGALSRPPECRWRVPSVPGDVRFLSLPRAENFIICPDCYDAVFAKNEEFKRFFVDAPDRPPDKAVSCNYGSSPWYHIAFILTLKYQYQDLRLLETVASVAARQPPCPETQSASRVWHSILDPSTRRLVDRFDICPSCVGMVSSLLPTISGVFQPVESHNTLSRSACDFYYAPERRRFLEFFDLMENTHDKAISLRGGADFQALADRVRDMSLVEECPRNFPLRNAKWHVIEGLPEFTVCEECYDAVVWPMVEGNDNKRKNEVAESFIRRRQKVDFASCQLYSDRMREVFGRACRRNELGYLEAKVKEKFAMQAEIKSKLAVVLQQNQDDPNVQKERAELMRRLREIE</sequence>
<feature type="compositionally biased region" description="Basic and acidic residues" evidence="1">
    <location>
        <begin position="248"/>
        <end position="280"/>
    </location>
</feature>
<dbReference type="Proteomes" id="UP001174936">
    <property type="component" value="Unassembled WGS sequence"/>
</dbReference>
<keyword evidence="3" id="KW-1185">Reference proteome</keyword>
<organism evidence="2 3">
    <name type="scientific">Cercophora newfieldiana</name>
    <dbReference type="NCBI Taxonomy" id="92897"/>
    <lineage>
        <taxon>Eukaryota</taxon>
        <taxon>Fungi</taxon>
        <taxon>Dikarya</taxon>
        <taxon>Ascomycota</taxon>
        <taxon>Pezizomycotina</taxon>
        <taxon>Sordariomycetes</taxon>
        <taxon>Sordariomycetidae</taxon>
        <taxon>Sordariales</taxon>
        <taxon>Lasiosphaeriaceae</taxon>
        <taxon>Cercophora</taxon>
    </lineage>
</organism>
<evidence type="ECO:0000313" key="2">
    <source>
        <dbReference type="EMBL" id="KAK0651851.1"/>
    </source>
</evidence>
<comment type="caution">
    <text evidence="2">The sequence shown here is derived from an EMBL/GenBank/DDBJ whole genome shotgun (WGS) entry which is preliminary data.</text>
</comment>
<dbReference type="AlphaFoldDB" id="A0AA39YI03"/>
<feature type="compositionally biased region" description="Basic and acidic residues" evidence="1">
    <location>
        <begin position="200"/>
        <end position="216"/>
    </location>
</feature>
<feature type="region of interest" description="Disordered" evidence="1">
    <location>
        <begin position="234"/>
        <end position="296"/>
    </location>
</feature>
<proteinExistence type="predicted"/>
<feature type="compositionally biased region" description="Low complexity" evidence="1">
    <location>
        <begin position="1"/>
        <end position="20"/>
    </location>
</feature>
<evidence type="ECO:0000313" key="3">
    <source>
        <dbReference type="Proteomes" id="UP001174936"/>
    </source>
</evidence>
<accession>A0AA39YI03</accession>
<name>A0AA39YI03_9PEZI</name>
<feature type="region of interest" description="Disordered" evidence="1">
    <location>
        <begin position="1"/>
        <end position="216"/>
    </location>
</feature>
<reference evidence="2" key="1">
    <citation type="submission" date="2023-06" db="EMBL/GenBank/DDBJ databases">
        <title>Genome-scale phylogeny and comparative genomics of the fungal order Sordariales.</title>
        <authorList>
            <consortium name="Lawrence Berkeley National Laboratory"/>
            <person name="Hensen N."/>
            <person name="Bonometti L."/>
            <person name="Westerberg I."/>
            <person name="Brannstrom I.O."/>
            <person name="Guillou S."/>
            <person name="Cros-Aarteil S."/>
            <person name="Calhoun S."/>
            <person name="Haridas S."/>
            <person name="Kuo A."/>
            <person name="Mondo S."/>
            <person name="Pangilinan J."/>
            <person name="Riley R."/>
            <person name="Labutti K."/>
            <person name="Andreopoulos B."/>
            <person name="Lipzen A."/>
            <person name="Chen C."/>
            <person name="Yanf M."/>
            <person name="Daum C."/>
            <person name="Ng V."/>
            <person name="Clum A."/>
            <person name="Steindorff A."/>
            <person name="Ohm R."/>
            <person name="Martin F."/>
            <person name="Silar P."/>
            <person name="Natvig D."/>
            <person name="Lalanne C."/>
            <person name="Gautier V."/>
            <person name="Ament-Velasquez S.L."/>
            <person name="Kruys A."/>
            <person name="Hutchinson M.I."/>
            <person name="Powell A.J."/>
            <person name="Barry K."/>
            <person name="Miller A.N."/>
            <person name="Grigoriev I.V."/>
            <person name="Debuchy R."/>
            <person name="Gladieux P."/>
            <person name="Thoren M.H."/>
            <person name="Johannesson H."/>
        </authorList>
    </citation>
    <scope>NUCLEOTIDE SEQUENCE</scope>
    <source>
        <strain evidence="2">SMH2532-1</strain>
    </source>
</reference>
<feature type="region of interest" description="Disordered" evidence="1">
    <location>
        <begin position="320"/>
        <end position="355"/>
    </location>
</feature>
<feature type="compositionally biased region" description="Low complexity" evidence="1">
    <location>
        <begin position="281"/>
        <end position="296"/>
    </location>
</feature>
<dbReference type="EMBL" id="JAULSV010000002">
    <property type="protein sequence ID" value="KAK0651851.1"/>
    <property type="molecule type" value="Genomic_DNA"/>
</dbReference>
<protein>
    <submittedName>
        <fullName evidence="2">Uncharacterized protein</fullName>
    </submittedName>
</protein>
<evidence type="ECO:0000256" key="1">
    <source>
        <dbReference type="SAM" id="MobiDB-lite"/>
    </source>
</evidence>